<evidence type="ECO:0000313" key="2">
    <source>
        <dbReference type="EMBL" id="GAI13492.1"/>
    </source>
</evidence>
<sequence length="116" mass="12401">MINIIGLIFIGIGLTFDIFGCLGLIRLPDVYCRLQAATKCVTLGTCSILFGAFLIVGFTAAGVKSLLCMIFLALTAPVAAHAVARGAHRAGVKLWKDSIVDRYAEDKEGEAKSRIK</sequence>
<feature type="transmembrane region" description="Helical" evidence="1">
    <location>
        <begin position="64"/>
        <end position="84"/>
    </location>
</feature>
<gene>
    <name evidence="2" type="ORF">S06H3_18225</name>
</gene>
<keyword evidence="1" id="KW-1133">Transmembrane helix</keyword>
<organism evidence="2">
    <name type="scientific">marine sediment metagenome</name>
    <dbReference type="NCBI Taxonomy" id="412755"/>
    <lineage>
        <taxon>unclassified sequences</taxon>
        <taxon>metagenomes</taxon>
        <taxon>ecological metagenomes</taxon>
    </lineage>
</organism>
<dbReference type="NCBIfam" id="TIGR01300">
    <property type="entry name" value="CPA3_mnhG_phaG"/>
    <property type="match status" value="1"/>
</dbReference>
<accession>X1L2E4</accession>
<dbReference type="NCBIfam" id="NF009314">
    <property type="entry name" value="PRK12674.1-2"/>
    <property type="match status" value="1"/>
</dbReference>
<dbReference type="PANTHER" id="PTHR34703">
    <property type="entry name" value="ANTIPORTER SUBUNIT MNHG2-RELATED"/>
    <property type="match status" value="1"/>
</dbReference>
<keyword evidence="1" id="KW-0472">Membrane</keyword>
<evidence type="ECO:0008006" key="3">
    <source>
        <dbReference type="Google" id="ProtNLM"/>
    </source>
</evidence>
<dbReference type="PANTHER" id="PTHR34703:SF1">
    <property type="entry name" value="ANTIPORTER SUBUNIT MNHG2-RELATED"/>
    <property type="match status" value="1"/>
</dbReference>
<name>X1L2E4_9ZZZZ</name>
<feature type="transmembrane region" description="Helical" evidence="1">
    <location>
        <begin position="37"/>
        <end position="58"/>
    </location>
</feature>
<protein>
    <recommendedName>
        <fullName evidence="3">Na+/H+ antiporter subunit G</fullName>
    </recommendedName>
</protein>
<dbReference type="InterPro" id="IPR005133">
    <property type="entry name" value="PhaG_MnhG_YufB"/>
</dbReference>
<dbReference type="EMBL" id="BARV01009198">
    <property type="protein sequence ID" value="GAI13492.1"/>
    <property type="molecule type" value="Genomic_DNA"/>
</dbReference>
<comment type="caution">
    <text evidence="2">The sequence shown here is derived from an EMBL/GenBank/DDBJ whole genome shotgun (WGS) entry which is preliminary data.</text>
</comment>
<proteinExistence type="predicted"/>
<dbReference type="Pfam" id="PF03334">
    <property type="entry name" value="PhaG_MnhG_YufB"/>
    <property type="match status" value="1"/>
</dbReference>
<keyword evidence="1" id="KW-0812">Transmembrane</keyword>
<dbReference type="AlphaFoldDB" id="X1L2E4"/>
<reference evidence="2" key="1">
    <citation type="journal article" date="2014" name="Front. Microbiol.">
        <title>High frequency of phylogenetically diverse reductive dehalogenase-homologous genes in deep subseafloor sedimentary metagenomes.</title>
        <authorList>
            <person name="Kawai M."/>
            <person name="Futagami T."/>
            <person name="Toyoda A."/>
            <person name="Takaki Y."/>
            <person name="Nishi S."/>
            <person name="Hori S."/>
            <person name="Arai W."/>
            <person name="Tsubouchi T."/>
            <person name="Morono Y."/>
            <person name="Uchiyama I."/>
            <person name="Ito T."/>
            <person name="Fujiyama A."/>
            <person name="Inagaki F."/>
            <person name="Takami H."/>
        </authorList>
    </citation>
    <scope>NUCLEOTIDE SEQUENCE</scope>
    <source>
        <strain evidence="2">Expedition CK06-06</strain>
    </source>
</reference>
<dbReference type="GO" id="GO:0015385">
    <property type="term" value="F:sodium:proton antiporter activity"/>
    <property type="evidence" value="ECO:0007669"/>
    <property type="project" value="TreeGrafter"/>
</dbReference>
<feature type="transmembrane region" description="Helical" evidence="1">
    <location>
        <begin position="6"/>
        <end position="25"/>
    </location>
</feature>
<evidence type="ECO:0000256" key="1">
    <source>
        <dbReference type="SAM" id="Phobius"/>
    </source>
</evidence>